<dbReference type="RefSeq" id="WP_018020747.1">
    <property type="nucleotide sequence ID" value="NZ_AQUX01000001.1"/>
</dbReference>
<name>A0A097IJM1_9CORY</name>
<dbReference type="SUPFAM" id="SSF46955">
    <property type="entry name" value="Putative DNA-binding domain"/>
    <property type="match status" value="1"/>
</dbReference>
<organism evidence="1 2">
    <name type="scientific">Corynebacterium doosanense CAU 212 = DSM 45436</name>
    <dbReference type="NCBI Taxonomy" id="558173"/>
    <lineage>
        <taxon>Bacteria</taxon>
        <taxon>Bacillati</taxon>
        <taxon>Actinomycetota</taxon>
        <taxon>Actinomycetes</taxon>
        <taxon>Mycobacteriales</taxon>
        <taxon>Corynebacteriaceae</taxon>
        <taxon>Corynebacterium</taxon>
    </lineage>
</organism>
<evidence type="ECO:0000313" key="2">
    <source>
        <dbReference type="Proteomes" id="UP000029914"/>
    </source>
</evidence>
<dbReference type="eggNOG" id="ENOG5031MXM">
    <property type="taxonomic scope" value="Bacteria"/>
</dbReference>
<reference evidence="1 2" key="1">
    <citation type="submission" date="2013-09" db="EMBL/GenBank/DDBJ databases">
        <title>Complete genome sequence of Corynebacterium doosanense CAU 212(T) (=DSM 45436(T)), isolated from activated sludge.</title>
        <authorList>
            <person name="Schaffert L."/>
            <person name="Albersmeier A."/>
            <person name="Kalinowski J."/>
            <person name="Ruckert C."/>
        </authorList>
    </citation>
    <scope>NUCLEOTIDE SEQUENCE [LARGE SCALE GENOMIC DNA]</scope>
    <source>
        <strain evidence="1 2">CAU 212</strain>
    </source>
</reference>
<dbReference type="InterPro" id="IPR009061">
    <property type="entry name" value="DNA-bd_dom_put_sf"/>
</dbReference>
<dbReference type="HOGENOM" id="CLU_1755760_0_0_11"/>
<dbReference type="EMBL" id="CP006764">
    <property type="protein sequence ID" value="AIT62310.1"/>
    <property type="molecule type" value="Genomic_DNA"/>
</dbReference>
<gene>
    <name evidence="1" type="ORF">CDOO_10040</name>
</gene>
<accession>A0A097IJM1</accession>
<keyword evidence="2" id="KW-1185">Reference proteome</keyword>
<dbReference type="AlphaFoldDB" id="A0A097IJM1"/>
<evidence type="ECO:0000313" key="1">
    <source>
        <dbReference type="EMBL" id="AIT62310.1"/>
    </source>
</evidence>
<evidence type="ECO:0008006" key="3">
    <source>
        <dbReference type="Google" id="ProtNLM"/>
    </source>
</evidence>
<proteinExistence type="predicted"/>
<protein>
    <recommendedName>
        <fullName evidence="3">DNA-binding protein</fullName>
    </recommendedName>
</protein>
<dbReference type="STRING" id="558173.CDOO_10040"/>
<dbReference type="Proteomes" id="UP000029914">
    <property type="component" value="Chromosome"/>
</dbReference>
<sequence>MEITLHLRGIHAGDDEFAGLAEAFTDGELARHKGVDTLTVLAADEAAAPEVVERAVEKLRHAVDGVRVVRVSPGVVSVPELSALTGIERETVRKWTKREDFPPMFDNLRGHKLWLWREVIDWVERESGTGFDDRPPGAELERLLNSSF</sequence>
<dbReference type="OrthoDB" id="3727407at2"/>
<dbReference type="KEGG" id="cdo:CDOO_10040"/>